<dbReference type="AlphaFoldDB" id="I4YTA1"/>
<evidence type="ECO:0000313" key="2">
    <source>
        <dbReference type="EMBL" id="EIM27193.1"/>
    </source>
</evidence>
<dbReference type="OrthoDB" id="9852697at2"/>
<proteinExistence type="predicted"/>
<feature type="transmembrane region" description="Helical" evidence="1">
    <location>
        <begin position="12"/>
        <end position="33"/>
    </location>
</feature>
<name>I4YTA1_9HYPH</name>
<dbReference type="PATRIC" id="fig|864069.3.peg.4072"/>
<reference evidence="2 3" key="1">
    <citation type="submission" date="2012-02" db="EMBL/GenBank/DDBJ databases">
        <title>Improved High-Quality Draft sequence of Microvirga sp. WSM3557.</title>
        <authorList>
            <consortium name="US DOE Joint Genome Institute"/>
            <person name="Lucas S."/>
            <person name="Han J."/>
            <person name="Lapidus A."/>
            <person name="Cheng J.-F."/>
            <person name="Goodwin L."/>
            <person name="Pitluck S."/>
            <person name="Peters L."/>
            <person name="Zhang X."/>
            <person name="Detter J.C."/>
            <person name="Han C."/>
            <person name="Tapia R."/>
            <person name="Land M."/>
            <person name="Hauser L."/>
            <person name="Kyrpides N."/>
            <person name="Ivanova N."/>
            <person name="Pagani I."/>
            <person name="Brau L."/>
            <person name="Yates R."/>
            <person name="O'Hara G."/>
            <person name="Rui T."/>
            <person name="Howieson J."/>
            <person name="Reeve W."/>
            <person name="Woyke T."/>
        </authorList>
    </citation>
    <scope>NUCLEOTIDE SEQUENCE [LARGE SCALE GENOMIC DNA]</scope>
    <source>
        <strain evidence="2 3">WSM3557</strain>
    </source>
</reference>
<dbReference type="EMBL" id="JH660645">
    <property type="protein sequence ID" value="EIM27193.1"/>
    <property type="molecule type" value="Genomic_DNA"/>
</dbReference>
<feature type="transmembrane region" description="Helical" evidence="1">
    <location>
        <begin position="210"/>
        <end position="232"/>
    </location>
</feature>
<gene>
    <name evidence="2" type="ORF">MicloDRAFT_00037490</name>
</gene>
<sequence>MRLWSTDNSVEMEEISALAVGETLLAAVISYLIYWRTGSIIHIAVSASLAPFLLLRTKYSTELGLRFGNWASLFVEEVFSFIPNINRLFAEGNYSNYVRYSFIVFLTPLYVLFLLTYVIVTLILFTLCKVAATILGVLRHPLESLGSIAYNWRKAVLYVDIMRTPELIPGVEGVPDNSVSLKYIKEFKNSQLIHNLIYEDLSYLKFPGRYLIAIAYCAGMVFLVIPAIVYRLSLKSTSVLWSPLLWVVRPAADASSIVQTMQRLVRRDVMLVTRVYSVLIIALFFTKLFLSYHWAELRVWIEPSMLWSLVAPLVAPNEIPWWQLAALTNAFLTIALYVAADYYLKELQIKASIPEHALQSSVKSVFIIRNILSIYTMLCTIYIVITNVDYERFPVIGTKLFPWLN</sequence>
<dbReference type="Proteomes" id="UP000003947">
    <property type="component" value="Unassembled WGS sequence"/>
</dbReference>
<keyword evidence="1" id="KW-0812">Transmembrane</keyword>
<evidence type="ECO:0000256" key="1">
    <source>
        <dbReference type="SAM" id="Phobius"/>
    </source>
</evidence>
<dbReference type="HOGENOM" id="CLU_679369_0_0_5"/>
<dbReference type="RefSeq" id="WP_009763243.1">
    <property type="nucleotide sequence ID" value="NZ_CP141048.1"/>
</dbReference>
<keyword evidence="3" id="KW-1185">Reference proteome</keyword>
<accession>I4YTA1</accession>
<feature type="transmembrane region" description="Helical" evidence="1">
    <location>
        <begin position="271"/>
        <end position="290"/>
    </location>
</feature>
<feature type="transmembrane region" description="Helical" evidence="1">
    <location>
        <begin position="321"/>
        <end position="344"/>
    </location>
</feature>
<feature type="transmembrane region" description="Helical" evidence="1">
    <location>
        <begin position="97"/>
        <end position="125"/>
    </location>
</feature>
<keyword evidence="1" id="KW-1133">Transmembrane helix</keyword>
<feature type="transmembrane region" description="Helical" evidence="1">
    <location>
        <begin position="365"/>
        <end position="385"/>
    </location>
</feature>
<protein>
    <submittedName>
        <fullName evidence="2">Uncharacterized protein</fullName>
    </submittedName>
</protein>
<keyword evidence="1" id="KW-0472">Membrane</keyword>
<evidence type="ECO:0000313" key="3">
    <source>
        <dbReference type="Proteomes" id="UP000003947"/>
    </source>
</evidence>
<organism evidence="2 3">
    <name type="scientific">Microvirga lotononidis</name>
    <dbReference type="NCBI Taxonomy" id="864069"/>
    <lineage>
        <taxon>Bacteria</taxon>
        <taxon>Pseudomonadati</taxon>
        <taxon>Pseudomonadota</taxon>
        <taxon>Alphaproteobacteria</taxon>
        <taxon>Hyphomicrobiales</taxon>
        <taxon>Methylobacteriaceae</taxon>
        <taxon>Microvirga</taxon>
    </lineage>
</organism>